<accession>V8G6M2</accession>
<keyword evidence="8 12" id="KW-0238">DNA-binding</keyword>
<comment type="caution">
    <text evidence="15">The sequence shown here is derived from an EMBL/GenBank/DDBJ whole genome shotgun (WGS) entry which is preliminary data.</text>
</comment>
<feature type="domain" description="ABC transporter" evidence="14">
    <location>
        <begin position="7"/>
        <end position="220"/>
    </location>
</feature>
<dbReference type="EMBL" id="AYSV01000074">
    <property type="protein sequence ID" value="ETD72184.1"/>
    <property type="molecule type" value="Genomic_DNA"/>
</dbReference>
<dbReference type="PROSITE" id="PS50893">
    <property type="entry name" value="ABC_TRANSPORTER_2"/>
    <property type="match status" value="2"/>
</dbReference>
<dbReference type="GO" id="GO:0003677">
    <property type="term" value="F:DNA binding"/>
    <property type="evidence" value="ECO:0007669"/>
    <property type="project" value="UniProtKB-UniRule"/>
</dbReference>
<evidence type="ECO:0000256" key="11">
    <source>
        <dbReference type="ARBA" id="ARBA00061478"/>
    </source>
</evidence>
<evidence type="ECO:0000313" key="15">
    <source>
        <dbReference type="EMBL" id="ETD72184.1"/>
    </source>
</evidence>
<evidence type="ECO:0000256" key="13">
    <source>
        <dbReference type="SAM" id="MobiDB-lite"/>
    </source>
</evidence>
<evidence type="ECO:0000313" key="16">
    <source>
        <dbReference type="Proteomes" id="UP000018766"/>
    </source>
</evidence>
<evidence type="ECO:0000256" key="2">
    <source>
        <dbReference type="ARBA" id="ARBA00022490"/>
    </source>
</evidence>
<dbReference type="PROSITE" id="PS00211">
    <property type="entry name" value="ABC_TRANSPORTER_1"/>
    <property type="match status" value="1"/>
</dbReference>
<feature type="binding site" evidence="12">
    <location>
        <begin position="39"/>
        <end position="46"/>
    </location>
    <ligand>
        <name>ATP</name>
        <dbReference type="ChEBI" id="CHEBI:30616"/>
        <label>1</label>
    </ligand>
</feature>
<dbReference type="GO" id="GO:0005737">
    <property type="term" value="C:cytoplasm"/>
    <property type="evidence" value="ECO:0007669"/>
    <property type="project" value="UniProtKB-SubCell"/>
</dbReference>
<dbReference type="SMART" id="SM00382">
    <property type="entry name" value="AAA"/>
    <property type="match status" value="2"/>
</dbReference>
<evidence type="ECO:0000256" key="10">
    <source>
        <dbReference type="ARBA" id="ARBA00049360"/>
    </source>
</evidence>
<keyword evidence="3 12" id="KW-0677">Repeat</keyword>
<comment type="subcellular location">
    <subcellularLocation>
        <location evidence="12">Cytoplasm</location>
    </subcellularLocation>
    <text evidence="12">Associates with ribosomes.</text>
</comment>
<dbReference type="InterPro" id="IPR003593">
    <property type="entry name" value="AAA+_ATPase"/>
</dbReference>
<dbReference type="InterPro" id="IPR017871">
    <property type="entry name" value="ABC_transporter-like_CS"/>
</dbReference>
<sequence length="612" mass="68622">MAEQTLVTLSNIQLAFGHHALLDHANFSIQAGERIGLIGRNGAGKSSLLKIIDGRIQADDGEVARISSLHVITVIQEPELDENKTIFENLVSDYLEKEDWGRPARAQAMMDKLKLQGNNLTTGLSGGTRKRIALAQAILQNPDLLLLDEPTNHLDFEGILWLEELINNSSCACLIITHDRLFLDEVTTRIVELDRGILHSFPGNFSQWQTQKAAWLAAEQLQNERFDKFLAQEEVWIRKGVEARRTRNEGRVKRLESLRKERAARRERIGNVNFAIDTGERSGKLVAELNDISHSFGDKVIISHYSTTIMRGDRIGLIGPNGAGKTTLLKIILGEIKPNEGDVKLGTNLNIAYFDQMREQLDENAPLTDVINPGSEWIEIGQTRKHVMSYLGDFLFSPARAQSPVSSLSGGERARLLLARLFARPANVLVMDEPTNDLDIETLELLEELLQNFDGTVLLVSHDRSFLDNVITQTIAYEGNGKWRDYVGGYEDWLQQRPRNIDSTVLTSPTPSSDNANATKLVNTTPNEKTERNKSSSKSKLSPWEAKELENIPEKISVLEAKQAELTEKLSSPELYQSGNAQLLEVQSAISEVEEQLMSLFERWELLESKVK</sequence>
<keyword evidence="1" id="KW-1003">Cell membrane</keyword>
<dbReference type="PANTHER" id="PTHR42855:SF1">
    <property type="entry name" value="ABC TRANSPORTER DOMAIN-CONTAINING PROTEIN"/>
    <property type="match status" value="1"/>
</dbReference>
<comment type="catalytic activity">
    <reaction evidence="10 12">
        <text>ATP + H2O = ADP + phosphate + H(+)</text>
        <dbReference type="Rhea" id="RHEA:13065"/>
        <dbReference type="ChEBI" id="CHEBI:15377"/>
        <dbReference type="ChEBI" id="CHEBI:15378"/>
        <dbReference type="ChEBI" id="CHEBI:30616"/>
        <dbReference type="ChEBI" id="CHEBI:43474"/>
        <dbReference type="ChEBI" id="CHEBI:456216"/>
    </reaction>
</comment>
<dbReference type="GO" id="GO:0006281">
    <property type="term" value="P:DNA repair"/>
    <property type="evidence" value="ECO:0007669"/>
    <property type="project" value="UniProtKB-KW"/>
</dbReference>
<keyword evidence="9 12" id="KW-0234">DNA repair</keyword>
<proteinExistence type="inferred from homology"/>
<evidence type="ECO:0000256" key="12">
    <source>
        <dbReference type="HAMAP-Rule" id="MF_00848"/>
    </source>
</evidence>
<dbReference type="InterPro" id="IPR043686">
    <property type="entry name" value="Uup"/>
</dbReference>
<dbReference type="EC" id="3.6.1.-" evidence="12"/>
<keyword evidence="6 12" id="KW-0378">Hydrolase</keyword>
<dbReference type="InterPro" id="IPR051309">
    <property type="entry name" value="ABCF_ATPase"/>
</dbReference>
<evidence type="ECO:0000259" key="14">
    <source>
        <dbReference type="PROSITE" id="PS50893"/>
    </source>
</evidence>
<keyword evidence="16" id="KW-1185">Reference proteome</keyword>
<dbReference type="SUPFAM" id="SSF52540">
    <property type="entry name" value="P-loop containing nucleoside triphosphate hydrolases"/>
    <property type="match status" value="2"/>
</dbReference>
<dbReference type="PANTHER" id="PTHR42855">
    <property type="entry name" value="ABC TRANSPORTER ATP-BINDING SUBUNIT"/>
    <property type="match status" value="1"/>
</dbReference>
<evidence type="ECO:0000256" key="9">
    <source>
        <dbReference type="ARBA" id="ARBA00023204"/>
    </source>
</evidence>
<dbReference type="FunFam" id="3.40.50.300:FF:000309">
    <property type="entry name" value="ABC transporter ATP-binding protein"/>
    <property type="match status" value="1"/>
</dbReference>
<keyword evidence="1" id="KW-0472">Membrane</keyword>
<organism evidence="15 16">
    <name type="scientific">Pelistega indica</name>
    <dbReference type="NCBI Taxonomy" id="1414851"/>
    <lineage>
        <taxon>Bacteria</taxon>
        <taxon>Pseudomonadati</taxon>
        <taxon>Pseudomonadota</taxon>
        <taxon>Betaproteobacteria</taxon>
        <taxon>Burkholderiales</taxon>
        <taxon>Alcaligenaceae</taxon>
        <taxon>Pelistega</taxon>
    </lineage>
</organism>
<dbReference type="InterPro" id="IPR027417">
    <property type="entry name" value="P-loop_NTPase"/>
</dbReference>
<dbReference type="Pfam" id="PF00005">
    <property type="entry name" value="ABC_tran"/>
    <property type="match status" value="2"/>
</dbReference>
<dbReference type="InterPro" id="IPR032524">
    <property type="entry name" value="ABC_tran_C"/>
</dbReference>
<dbReference type="InterPro" id="IPR032781">
    <property type="entry name" value="ABC_tran_Xtn"/>
</dbReference>
<dbReference type="RefSeq" id="WP_023950663.1">
    <property type="nucleotide sequence ID" value="NZ_AYSV01000074.1"/>
</dbReference>
<evidence type="ECO:0000256" key="4">
    <source>
        <dbReference type="ARBA" id="ARBA00022741"/>
    </source>
</evidence>
<dbReference type="Proteomes" id="UP000018766">
    <property type="component" value="Unassembled WGS sequence"/>
</dbReference>
<dbReference type="InterPro" id="IPR037118">
    <property type="entry name" value="Val-tRNA_synth_C_sf"/>
</dbReference>
<dbReference type="GO" id="GO:0005524">
    <property type="term" value="F:ATP binding"/>
    <property type="evidence" value="ECO:0007669"/>
    <property type="project" value="UniProtKB-UniRule"/>
</dbReference>
<evidence type="ECO:0000256" key="1">
    <source>
        <dbReference type="ARBA" id="ARBA00022475"/>
    </source>
</evidence>
<evidence type="ECO:0000256" key="3">
    <source>
        <dbReference type="ARBA" id="ARBA00022737"/>
    </source>
</evidence>
<evidence type="ECO:0000256" key="5">
    <source>
        <dbReference type="ARBA" id="ARBA00022763"/>
    </source>
</evidence>
<protein>
    <recommendedName>
        <fullName evidence="12">ATP-binding protein Uup</fullName>
        <ecNumber evidence="12">3.6.1.-</ecNumber>
    </recommendedName>
</protein>
<keyword evidence="4 12" id="KW-0547">Nucleotide-binding</keyword>
<feature type="binding site" evidence="12">
    <location>
        <begin position="319"/>
        <end position="326"/>
    </location>
    <ligand>
        <name>ATP</name>
        <dbReference type="ChEBI" id="CHEBI:30616"/>
        <label>2</label>
    </ligand>
</feature>
<comment type="similarity">
    <text evidence="11 12">Belongs to the ABC transporter superfamily. ABCF family. Uup subfamily.</text>
</comment>
<feature type="domain" description="ABC transporter" evidence="14">
    <location>
        <begin position="287"/>
        <end position="504"/>
    </location>
</feature>
<dbReference type="Gene3D" id="1.10.287.380">
    <property type="entry name" value="Valyl-tRNA synthetase, C-terminal domain"/>
    <property type="match status" value="1"/>
</dbReference>
<dbReference type="HAMAP" id="MF_00848">
    <property type="entry name" value="Uup"/>
    <property type="match status" value="1"/>
</dbReference>
<dbReference type="Gene3D" id="3.40.50.300">
    <property type="entry name" value="P-loop containing nucleotide triphosphate hydrolases"/>
    <property type="match status" value="2"/>
</dbReference>
<dbReference type="GO" id="GO:0043022">
    <property type="term" value="F:ribosome binding"/>
    <property type="evidence" value="ECO:0007669"/>
    <property type="project" value="UniProtKB-UniRule"/>
</dbReference>
<reference evidence="15 16" key="1">
    <citation type="submission" date="2013-11" db="EMBL/GenBank/DDBJ databases">
        <title>Genomic analysis of Pelistega sp. HM-7.</title>
        <authorList>
            <person name="Kumbhare S.V."/>
            <person name="Shetty S.A."/>
            <person name="Sharma O."/>
            <person name="Dhotre D.P."/>
        </authorList>
    </citation>
    <scope>NUCLEOTIDE SEQUENCE [LARGE SCALE GENOMIC DNA]</scope>
    <source>
        <strain evidence="15 16">HM-7</strain>
    </source>
</reference>
<evidence type="ECO:0000256" key="7">
    <source>
        <dbReference type="ARBA" id="ARBA00022840"/>
    </source>
</evidence>
<feature type="compositionally biased region" description="Polar residues" evidence="13">
    <location>
        <begin position="503"/>
        <end position="527"/>
    </location>
</feature>
<keyword evidence="2 12" id="KW-0963">Cytoplasm</keyword>
<gene>
    <name evidence="12" type="primary">uup</name>
    <name evidence="15" type="ORF">V757_05780</name>
</gene>
<evidence type="ECO:0000256" key="6">
    <source>
        <dbReference type="ARBA" id="ARBA00022801"/>
    </source>
</evidence>
<feature type="region of interest" description="Disordered" evidence="13">
    <location>
        <begin position="503"/>
        <end position="544"/>
    </location>
</feature>
<name>V8G6M2_9BURK</name>
<dbReference type="Pfam" id="PF16326">
    <property type="entry name" value="ABC_tran_CTD"/>
    <property type="match status" value="1"/>
</dbReference>
<dbReference type="AlphaFoldDB" id="V8G6M2"/>
<dbReference type="OrthoDB" id="9762051at2"/>
<dbReference type="PATRIC" id="fig|1414851.3.peg.1174"/>
<comment type="function">
    <text evidence="12">Probably plays a role in ribosome assembly or function. May be involved in resolution of branched DNA intermediates that result from template switching in postreplication gaps. Binds DNA and has ATPase activity.</text>
</comment>
<keyword evidence="7 12" id="KW-0067">ATP-binding</keyword>
<keyword evidence="5 12" id="KW-0227">DNA damage</keyword>
<dbReference type="GO" id="GO:0016887">
    <property type="term" value="F:ATP hydrolysis activity"/>
    <property type="evidence" value="ECO:0007669"/>
    <property type="project" value="UniProtKB-UniRule"/>
</dbReference>
<dbReference type="Pfam" id="PF12848">
    <property type="entry name" value="ABC_tran_Xtn"/>
    <property type="match status" value="1"/>
</dbReference>
<evidence type="ECO:0000256" key="8">
    <source>
        <dbReference type="ARBA" id="ARBA00023125"/>
    </source>
</evidence>
<dbReference type="InterPro" id="IPR003439">
    <property type="entry name" value="ABC_transporter-like_ATP-bd"/>
</dbReference>
<dbReference type="FunFam" id="3.40.50.300:FF:000011">
    <property type="entry name" value="Putative ABC transporter ATP-binding component"/>
    <property type="match status" value="1"/>
</dbReference>
<dbReference type="CDD" id="cd03221">
    <property type="entry name" value="ABCF_EF-3"/>
    <property type="match status" value="2"/>
</dbReference>